<comment type="caution">
    <text evidence="1">The sequence shown here is derived from an EMBL/GenBank/DDBJ whole genome shotgun (WGS) entry which is preliminary data.</text>
</comment>
<gene>
    <name evidence="1" type="ORF">ILP92_02425</name>
</gene>
<protein>
    <submittedName>
        <fullName evidence="1">Nodulation protein NodH</fullName>
    </submittedName>
</protein>
<dbReference type="RefSeq" id="WP_198914753.1">
    <property type="nucleotide sequence ID" value="NZ_JAEKPD010000001.1"/>
</dbReference>
<dbReference type="InterPro" id="IPR027417">
    <property type="entry name" value="P-loop_NTPase"/>
</dbReference>
<dbReference type="Proteomes" id="UP000642488">
    <property type="component" value="Unassembled WGS sequence"/>
</dbReference>
<evidence type="ECO:0000313" key="1">
    <source>
        <dbReference type="EMBL" id="MBJ3761605.1"/>
    </source>
</evidence>
<proteinExistence type="predicted"/>
<dbReference type="SUPFAM" id="SSF52540">
    <property type="entry name" value="P-loop containing nucleoside triphosphate hydrolases"/>
    <property type="match status" value="1"/>
</dbReference>
<dbReference type="Gene3D" id="3.40.50.300">
    <property type="entry name" value="P-loop containing nucleotide triphosphate hydrolases"/>
    <property type="match status" value="1"/>
</dbReference>
<dbReference type="EMBL" id="JAEKPD010000001">
    <property type="protein sequence ID" value="MBJ3761605.1"/>
    <property type="molecule type" value="Genomic_DNA"/>
</dbReference>
<evidence type="ECO:0000313" key="2">
    <source>
        <dbReference type="Proteomes" id="UP000642488"/>
    </source>
</evidence>
<accession>A0A934IDQ8</accession>
<keyword evidence="2" id="KW-1185">Reference proteome</keyword>
<sequence>MAPRFDSFILLAEMRTGSNFLEENLNQIPGLRCWGEAFNPHFIGHAGKTEMAGVTMAEREADPAALLAAMRAQTDGLAGFRFFHDHDPRVLELALKDRKCAKIVLNRNPLESFVSLQIARQTNQWRLSDMKNAKHAAITFDADAFRTHLDEVRGFQLQLMHALQTSGQTAFHIGYEDVGDIDVLNGLARWLGIDGRIEALSEKTKVQNPAPLSEKVINYDEMVAALGDIDHFALGRTPNFEPRRGPNIPTYLVAAKAPLLFMPLKGGPTDAVAAWLAALDGADAEALGRGMTQKDLRKWKRTHPGHRSFTVLRHPVARAHAVFCRHILVPGPDCLDDIREMLRTHYKLPIPAERIPEDWGADAHRAAFLAYLDFVKGNLGGQTSLRVAPAWATQATLVQGMGQFILPDRLLREDELPSALPALAELVGVEPPDYIPSEQGTPLPLGAILNDAVTQAVRDVYKRDYMMFGFEDPA</sequence>
<dbReference type="AlphaFoldDB" id="A0A934IDQ8"/>
<reference evidence="1" key="1">
    <citation type="submission" date="2020-12" db="EMBL/GenBank/DDBJ databases">
        <title>Bacterial taxonomy.</title>
        <authorList>
            <person name="Pan X."/>
        </authorList>
    </citation>
    <scope>NUCLEOTIDE SEQUENCE</scope>
    <source>
        <strain evidence="1">KCTC 52957</strain>
    </source>
</reference>
<organism evidence="1 2">
    <name type="scientific">Palleronia pontilimi</name>
    <dbReference type="NCBI Taxonomy" id="1964209"/>
    <lineage>
        <taxon>Bacteria</taxon>
        <taxon>Pseudomonadati</taxon>
        <taxon>Pseudomonadota</taxon>
        <taxon>Alphaproteobacteria</taxon>
        <taxon>Rhodobacterales</taxon>
        <taxon>Roseobacteraceae</taxon>
        <taxon>Palleronia</taxon>
    </lineage>
</organism>
<name>A0A934IDQ8_9RHOB</name>